<accession>A0ABW1ZK60</accession>
<dbReference type="Proteomes" id="UP001596317">
    <property type="component" value="Unassembled WGS sequence"/>
</dbReference>
<evidence type="ECO:0000256" key="1">
    <source>
        <dbReference type="SAM" id="MobiDB-lite"/>
    </source>
</evidence>
<dbReference type="PANTHER" id="PTHR34980">
    <property type="entry name" value="INNER MEMBRANE PROTEIN-RELATED-RELATED"/>
    <property type="match status" value="1"/>
</dbReference>
<feature type="transmembrane region" description="Helical" evidence="2">
    <location>
        <begin position="24"/>
        <end position="45"/>
    </location>
</feature>
<keyword evidence="2" id="KW-0472">Membrane</keyword>
<keyword evidence="2" id="KW-1133">Transmembrane helix</keyword>
<dbReference type="InterPro" id="IPR008523">
    <property type="entry name" value="DUF805"/>
</dbReference>
<evidence type="ECO:0000313" key="4">
    <source>
        <dbReference type="Proteomes" id="UP001596317"/>
    </source>
</evidence>
<evidence type="ECO:0000313" key="3">
    <source>
        <dbReference type="EMBL" id="MFC6660561.1"/>
    </source>
</evidence>
<feature type="transmembrane region" description="Helical" evidence="2">
    <location>
        <begin position="57"/>
        <end position="78"/>
    </location>
</feature>
<sequence length="139" mass="15742">MNEYLKVIRGNYANFKGRARRREYWMFVLVNFFVSLSLSVMSNALGWTLTPDTTNPLRSLGVLDGLYTLFILVPGLAVSVRRLHDTGRSGWWQLIALIPLVGPLVLLFFLVQDSEDDENDWGGNPKALGSQSDAPLRQW</sequence>
<feature type="region of interest" description="Disordered" evidence="1">
    <location>
        <begin position="116"/>
        <end position="139"/>
    </location>
</feature>
<keyword evidence="4" id="KW-1185">Reference proteome</keyword>
<comment type="caution">
    <text evidence="3">The sequence shown here is derived from an EMBL/GenBank/DDBJ whole genome shotgun (WGS) entry which is preliminary data.</text>
</comment>
<evidence type="ECO:0000256" key="2">
    <source>
        <dbReference type="SAM" id="Phobius"/>
    </source>
</evidence>
<dbReference type="RefSeq" id="WP_224606626.1">
    <property type="nucleotide sequence ID" value="NZ_JAIQXV010000004.1"/>
</dbReference>
<protein>
    <submittedName>
        <fullName evidence="3">DUF805 domain-containing protein</fullName>
    </submittedName>
</protein>
<feature type="transmembrane region" description="Helical" evidence="2">
    <location>
        <begin position="90"/>
        <end position="111"/>
    </location>
</feature>
<name>A0ABW1ZK60_9DEIO</name>
<keyword evidence="2" id="KW-0812">Transmembrane</keyword>
<organism evidence="3 4">
    <name type="scientific">Deinococcus multiflagellatus</name>
    <dbReference type="NCBI Taxonomy" id="1656887"/>
    <lineage>
        <taxon>Bacteria</taxon>
        <taxon>Thermotogati</taxon>
        <taxon>Deinococcota</taxon>
        <taxon>Deinococci</taxon>
        <taxon>Deinococcales</taxon>
        <taxon>Deinococcaceae</taxon>
        <taxon>Deinococcus</taxon>
    </lineage>
</organism>
<dbReference type="EMBL" id="JBHSWB010000001">
    <property type="protein sequence ID" value="MFC6660561.1"/>
    <property type="molecule type" value="Genomic_DNA"/>
</dbReference>
<dbReference type="Pfam" id="PF05656">
    <property type="entry name" value="DUF805"/>
    <property type="match status" value="1"/>
</dbReference>
<proteinExistence type="predicted"/>
<reference evidence="4" key="1">
    <citation type="journal article" date="2019" name="Int. J. Syst. Evol. Microbiol.">
        <title>The Global Catalogue of Microorganisms (GCM) 10K type strain sequencing project: providing services to taxonomists for standard genome sequencing and annotation.</title>
        <authorList>
            <consortium name="The Broad Institute Genomics Platform"/>
            <consortium name="The Broad Institute Genome Sequencing Center for Infectious Disease"/>
            <person name="Wu L."/>
            <person name="Ma J."/>
        </authorList>
    </citation>
    <scope>NUCLEOTIDE SEQUENCE [LARGE SCALE GENOMIC DNA]</scope>
    <source>
        <strain evidence="4">CCUG 63830</strain>
    </source>
</reference>
<gene>
    <name evidence="3" type="ORF">ACFP90_09470</name>
</gene>
<dbReference type="PANTHER" id="PTHR34980:SF2">
    <property type="entry name" value="INNER MEMBRANE PROTEIN YHAH-RELATED"/>
    <property type="match status" value="1"/>
</dbReference>